<dbReference type="Proteomes" id="UP001152888">
    <property type="component" value="Unassembled WGS sequence"/>
</dbReference>
<proteinExistence type="predicted"/>
<protein>
    <submittedName>
        <fullName evidence="1">Uncharacterized protein</fullName>
    </submittedName>
</protein>
<dbReference type="AlphaFoldDB" id="A0A9P0M0I9"/>
<evidence type="ECO:0000313" key="2">
    <source>
        <dbReference type="Proteomes" id="UP001152888"/>
    </source>
</evidence>
<comment type="caution">
    <text evidence="1">The sequence shown here is derived from an EMBL/GenBank/DDBJ whole genome shotgun (WGS) entry which is preliminary data.</text>
</comment>
<keyword evidence="2" id="KW-1185">Reference proteome</keyword>
<name>A0A9P0M0I9_ACAOB</name>
<evidence type="ECO:0000313" key="1">
    <source>
        <dbReference type="EMBL" id="CAH2006275.1"/>
    </source>
</evidence>
<reference evidence="1" key="1">
    <citation type="submission" date="2022-03" db="EMBL/GenBank/DDBJ databases">
        <authorList>
            <person name="Sayadi A."/>
        </authorList>
    </citation>
    <scope>NUCLEOTIDE SEQUENCE</scope>
</reference>
<gene>
    <name evidence="1" type="ORF">ACAOBT_LOCUS28997</name>
</gene>
<dbReference type="EMBL" id="CAKOFQ010007680">
    <property type="protein sequence ID" value="CAH2006275.1"/>
    <property type="molecule type" value="Genomic_DNA"/>
</dbReference>
<sequence length="57" mass="6750">MMISDQIVKQISIQQRSSEREQPVSKLEKQITQASRKATVRLIPYSFSYYMEGQWLI</sequence>
<accession>A0A9P0M0I9</accession>
<organism evidence="1 2">
    <name type="scientific">Acanthoscelides obtectus</name>
    <name type="common">Bean weevil</name>
    <name type="synonym">Bruchus obtectus</name>
    <dbReference type="NCBI Taxonomy" id="200917"/>
    <lineage>
        <taxon>Eukaryota</taxon>
        <taxon>Metazoa</taxon>
        <taxon>Ecdysozoa</taxon>
        <taxon>Arthropoda</taxon>
        <taxon>Hexapoda</taxon>
        <taxon>Insecta</taxon>
        <taxon>Pterygota</taxon>
        <taxon>Neoptera</taxon>
        <taxon>Endopterygota</taxon>
        <taxon>Coleoptera</taxon>
        <taxon>Polyphaga</taxon>
        <taxon>Cucujiformia</taxon>
        <taxon>Chrysomeloidea</taxon>
        <taxon>Chrysomelidae</taxon>
        <taxon>Bruchinae</taxon>
        <taxon>Bruchini</taxon>
        <taxon>Acanthoscelides</taxon>
    </lineage>
</organism>